<proteinExistence type="predicted"/>
<evidence type="ECO:0008006" key="3">
    <source>
        <dbReference type="Google" id="ProtNLM"/>
    </source>
</evidence>
<keyword evidence="2" id="KW-1185">Reference proteome</keyword>
<sequence length="113" mass="12768">MSQLVLYMVKYENDQKRAMVKNPDMRDRAAIHRKAIADFGGRPIAQFGSYGEYDMVYIYEMPDDAALVANLHLTDSFGLAKYSKAIPLMDMEDFVRSMALADETPTDYSPAGE</sequence>
<reference evidence="1 2" key="1">
    <citation type="submission" date="2017-11" db="EMBL/GenBank/DDBJ databases">
        <title>Draft genome sequence of Rhizobiales bacterium SY3-13.</title>
        <authorList>
            <person name="Sun C."/>
        </authorList>
    </citation>
    <scope>NUCLEOTIDE SEQUENCE [LARGE SCALE GENOMIC DNA]</scope>
    <source>
        <strain evidence="1 2">SY3-13</strain>
    </source>
</reference>
<name>A0A2M9G3C2_9PROT</name>
<evidence type="ECO:0000313" key="2">
    <source>
        <dbReference type="Proteomes" id="UP000229498"/>
    </source>
</evidence>
<evidence type="ECO:0000313" key="1">
    <source>
        <dbReference type="EMBL" id="PJK30227.1"/>
    </source>
</evidence>
<gene>
    <name evidence="1" type="ORF">CVT23_07460</name>
</gene>
<accession>A0A2M9G3C2</accession>
<dbReference type="InterPro" id="IPR014845">
    <property type="entry name" value="GYD/TTHA1554"/>
</dbReference>
<comment type="caution">
    <text evidence="1">The sequence shown here is derived from an EMBL/GenBank/DDBJ whole genome shotgun (WGS) entry which is preliminary data.</text>
</comment>
<protein>
    <recommendedName>
        <fullName evidence="3">GYD domain-containing protein</fullName>
    </recommendedName>
</protein>
<dbReference type="Pfam" id="PF08734">
    <property type="entry name" value="GYD"/>
    <property type="match status" value="1"/>
</dbReference>
<dbReference type="EMBL" id="PHIG01000029">
    <property type="protein sequence ID" value="PJK30227.1"/>
    <property type="molecule type" value="Genomic_DNA"/>
</dbReference>
<dbReference type="OrthoDB" id="9795737at2"/>
<organism evidence="1 2">
    <name type="scientific">Minwuia thermotolerans</name>
    <dbReference type="NCBI Taxonomy" id="2056226"/>
    <lineage>
        <taxon>Bacteria</taxon>
        <taxon>Pseudomonadati</taxon>
        <taxon>Pseudomonadota</taxon>
        <taxon>Alphaproteobacteria</taxon>
        <taxon>Minwuiales</taxon>
        <taxon>Minwuiaceae</taxon>
        <taxon>Minwuia</taxon>
    </lineage>
</organism>
<dbReference type="RefSeq" id="WP_109795425.1">
    <property type="nucleotide sequence ID" value="NZ_PHIG01000029.1"/>
</dbReference>
<dbReference type="Proteomes" id="UP000229498">
    <property type="component" value="Unassembled WGS sequence"/>
</dbReference>
<dbReference type="AlphaFoldDB" id="A0A2M9G3C2"/>